<sequence>MKKIVILVTLLSNLYLINAQENGSFYGGLESNSQWLQTDKGLNFVAPEDQFRANNYVLMNYNLGKFTAGAQYESYLPSGLLGYSPIYDNQNDIATYYFNYKDENLDVTAGYFYEQFGSGLILRSWEDRQLGLNNAIKGLNIKFNATKDLSLKAVFGKQRYGFEESAGTIQGIDADLSLSGALNIESVDIQLGASYVGRYQDTNGNEALPTTVGAYGGRLDFIIDNFYAGVEAIVKDPDVIVNEEQISSNKLYDGTALQVNAGYAKKGLGINATFRRLENFSFYSDRFAEGNIYNQQVVNYVPGLTKQQDYLLTNLYVYNPQPRLIIESFDQRSGEVGTQFDLFYSFKKGTSLGGKYGTKLAMNFSYWGGLDAEYNIENRWYKAKFIGKGHQLFRDFNLEIKKKWSKNWSSVLTYQNVIVDKAIVEGGPLGKKSILANIGVIEATRRFDNGKAARFVVQHLWSEDDRKNWAAGVVEYNFSTRLALYVADNYNYGGVDKIHYYSVGGSYSKGNTRLGINYGRQRGGLICIGGVCRFVPSNTGLSANLTVAF</sequence>
<comment type="caution">
    <text evidence="1">The sequence shown here is derived from an EMBL/GenBank/DDBJ whole genome shotgun (WGS) entry which is preliminary data.</text>
</comment>
<dbReference type="InterPro" id="IPR046070">
    <property type="entry name" value="DUF6029"/>
</dbReference>
<dbReference type="Pfam" id="PF19494">
    <property type="entry name" value="DUF6029"/>
    <property type="match status" value="1"/>
</dbReference>
<organism evidence="1 2">
    <name type="scientific">Winogradskyella damuponensis</name>
    <dbReference type="NCBI Taxonomy" id="943939"/>
    <lineage>
        <taxon>Bacteria</taxon>
        <taxon>Pseudomonadati</taxon>
        <taxon>Bacteroidota</taxon>
        <taxon>Flavobacteriia</taxon>
        <taxon>Flavobacteriales</taxon>
        <taxon>Flavobacteriaceae</taxon>
        <taxon>Winogradskyella</taxon>
    </lineage>
</organism>
<gene>
    <name evidence="1" type="ORF">GCM10022292_03890</name>
</gene>
<keyword evidence="2" id="KW-1185">Reference proteome</keyword>
<reference evidence="2" key="1">
    <citation type="journal article" date="2019" name="Int. J. Syst. Evol. Microbiol.">
        <title>The Global Catalogue of Microorganisms (GCM) 10K type strain sequencing project: providing services to taxonomists for standard genome sequencing and annotation.</title>
        <authorList>
            <consortium name="The Broad Institute Genomics Platform"/>
            <consortium name="The Broad Institute Genome Sequencing Center for Infectious Disease"/>
            <person name="Wu L."/>
            <person name="Ma J."/>
        </authorList>
    </citation>
    <scope>NUCLEOTIDE SEQUENCE [LARGE SCALE GENOMIC DNA]</scope>
    <source>
        <strain evidence="2">JCM 17633</strain>
    </source>
</reference>
<evidence type="ECO:0000313" key="1">
    <source>
        <dbReference type="EMBL" id="GAA4240614.1"/>
    </source>
</evidence>
<dbReference type="RefSeq" id="WP_334467589.1">
    <property type="nucleotide sequence ID" value="NZ_BAABCB010000002.1"/>
</dbReference>
<evidence type="ECO:0000313" key="2">
    <source>
        <dbReference type="Proteomes" id="UP001501682"/>
    </source>
</evidence>
<evidence type="ECO:0008006" key="3">
    <source>
        <dbReference type="Google" id="ProtNLM"/>
    </source>
</evidence>
<protein>
    <recommendedName>
        <fullName evidence="3">DUF5723 domain-containing protein</fullName>
    </recommendedName>
</protein>
<name>A0ABP8CL41_9FLAO</name>
<dbReference type="EMBL" id="BAABCB010000002">
    <property type="protein sequence ID" value="GAA4240614.1"/>
    <property type="molecule type" value="Genomic_DNA"/>
</dbReference>
<accession>A0ABP8CL41</accession>
<proteinExistence type="predicted"/>
<dbReference type="Proteomes" id="UP001501682">
    <property type="component" value="Unassembled WGS sequence"/>
</dbReference>